<proteinExistence type="predicted"/>
<name>A0A6J5KMM4_9CAUD</name>
<dbReference type="EMBL" id="LR796147">
    <property type="protein sequence ID" value="CAB4121479.1"/>
    <property type="molecule type" value="Genomic_DNA"/>
</dbReference>
<sequence>MNNAPVAWITDAGTFNVRYTPWPTENGIPLYTHPVKEQSDLVNVVKDHIKYLEECVLILNDSMLVNTSNEMKVAIKELQDAIDTHLVKKLTDKITEQEKFIKAILKKGGCDGNICQKYNANPVKKLTDEEICKIFNEHTGLGIHQKEADKADLIVFARAILRKTQEK</sequence>
<protein>
    <submittedName>
        <fullName evidence="1">Uncharacterized protein</fullName>
    </submittedName>
</protein>
<organism evidence="1">
    <name type="scientific">uncultured Caudovirales phage</name>
    <dbReference type="NCBI Taxonomy" id="2100421"/>
    <lineage>
        <taxon>Viruses</taxon>
        <taxon>Duplodnaviria</taxon>
        <taxon>Heunggongvirae</taxon>
        <taxon>Uroviricota</taxon>
        <taxon>Caudoviricetes</taxon>
        <taxon>Peduoviridae</taxon>
        <taxon>Maltschvirus</taxon>
        <taxon>Maltschvirus maltsch</taxon>
    </lineage>
</organism>
<gene>
    <name evidence="1" type="ORF">UFOVP11_62</name>
</gene>
<evidence type="ECO:0000313" key="1">
    <source>
        <dbReference type="EMBL" id="CAB4121479.1"/>
    </source>
</evidence>
<reference evidence="1" key="1">
    <citation type="submission" date="2020-04" db="EMBL/GenBank/DDBJ databases">
        <authorList>
            <person name="Chiriac C."/>
            <person name="Salcher M."/>
            <person name="Ghai R."/>
            <person name="Kavagutti S V."/>
        </authorList>
    </citation>
    <scope>NUCLEOTIDE SEQUENCE</scope>
</reference>
<accession>A0A6J5KMM4</accession>